<dbReference type="AlphaFoldDB" id="A0A5N5U2D6"/>
<accession>A0A5N5U2D6</accession>
<protein>
    <submittedName>
        <fullName evidence="1">Uncharacterized protein</fullName>
    </submittedName>
</protein>
<keyword evidence="2" id="KW-1185">Reference proteome</keyword>
<sequence length="103" mass="11498">MRLYQTWKNYVAQVALEREIPVVSALRHNRLDALFDRTIDTYTAALEAGYPAADARESTHIVAACAFMNQGWGLLEIPPVETDEIRLRCEETTSRLGATATDG</sequence>
<dbReference type="Proteomes" id="UP000326865">
    <property type="component" value="Unassembled WGS sequence"/>
</dbReference>
<name>A0A5N5U2D6_9EURY</name>
<dbReference type="EMBL" id="QKKZ01000008">
    <property type="protein sequence ID" value="KAB7512579.1"/>
    <property type="molecule type" value="Genomic_DNA"/>
</dbReference>
<dbReference type="Pfam" id="PF19646">
    <property type="entry name" value="DUF6149"/>
    <property type="match status" value="1"/>
</dbReference>
<reference evidence="1 2" key="1">
    <citation type="submission" date="2019-10" db="EMBL/GenBank/DDBJ databases">
        <title>Unraveling microbial dark matter from salterns through culturing: the case of the genus Halosegnis.</title>
        <authorList>
            <person name="Duran-Viseras A."/>
            <person name="Andrei A.-S."/>
            <person name="Vera-Gargallo B."/>
            <person name="Ghai R."/>
            <person name="Sanchez-Porro C."/>
            <person name="Ventosa A."/>
        </authorList>
    </citation>
    <scope>NUCLEOTIDE SEQUENCE [LARGE SCALE GENOMIC DNA]</scope>
    <source>
        <strain evidence="1 2">F18-79</strain>
    </source>
</reference>
<dbReference type="InterPro" id="IPR046147">
    <property type="entry name" value="DUF6149"/>
</dbReference>
<evidence type="ECO:0000313" key="1">
    <source>
        <dbReference type="EMBL" id="KAB7512579.1"/>
    </source>
</evidence>
<evidence type="ECO:0000313" key="2">
    <source>
        <dbReference type="Proteomes" id="UP000326865"/>
    </source>
</evidence>
<gene>
    <name evidence="1" type="ORF">DM867_12625</name>
</gene>
<proteinExistence type="predicted"/>
<comment type="caution">
    <text evidence="1">The sequence shown here is derived from an EMBL/GenBank/DDBJ whole genome shotgun (WGS) entry which is preliminary data.</text>
</comment>
<dbReference type="RefSeq" id="WP_152134358.1">
    <property type="nucleotide sequence ID" value="NZ_QKKZ01000008.1"/>
</dbReference>
<organism evidence="1 2">
    <name type="scientific">Halosegnis rubeus</name>
    <dbReference type="NCBI Taxonomy" id="2212850"/>
    <lineage>
        <taxon>Archaea</taxon>
        <taxon>Methanobacteriati</taxon>
        <taxon>Methanobacteriota</taxon>
        <taxon>Stenosarchaea group</taxon>
        <taxon>Halobacteria</taxon>
        <taxon>Halobacteriales</taxon>
        <taxon>Natronomonadaceae</taxon>
        <taxon>Halosegnis</taxon>
    </lineage>
</organism>